<accession>A0ACB8TRI8</accession>
<protein>
    <submittedName>
        <fullName evidence="1">DNA repair protein endonuclease SAE2/CtIP C-terminus-domain-containing protein</fullName>
    </submittedName>
</protein>
<keyword evidence="1" id="KW-0540">Nuclease</keyword>
<comment type="caution">
    <text evidence="1">The sequence shown here is derived from an EMBL/GenBank/DDBJ whole genome shotgun (WGS) entry which is preliminary data.</text>
</comment>
<keyword evidence="2" id="KW-1185">Reference proteome</keyword>
<sequence>MESEVEELRREVQELRKRCATLEAEKNEIEQRFEHEYKKWKRFKKWVLVGGTSMLTKVKTADTPQDTKSEISIASLHSPATESASKVKTATNPPSPTTKPHQTSKRCRNENKPQIPLEPYDLQSGNAASSSSKRPEKQENHPEPLSPSKTSLNSRYRLNPAQNAGLDFQFDEVVRHKHDRSKLGAEDCDCCREYYNVLAPLPLPAQPPLWRSPPTTPQKKRKYYAEESDEEATDKSLNRDVNSRIQKISRHRRRWEAPKTPPGYWDIGFPDTQQTEEINRRAREMHAQKLRDAEAEARIGGRYVRR</sequence>
<keyword evidence="1" id="KW-0255">Endonuclease</keyword>
<name>A0ACB8TRI8_9APHY</name>
<keyword evidence="1" id="KW-0378">Hydrolase</keyword>
<evidence type="ECO:0000313" key="2">
    <source>
        <dbReference type="Proteomes" id="UP001055072"/>
    </source>
</evidence>
<reference evidence="1" key="1">
    <citation type="journal article" date="2021" name="Environ. Microbiol.">
        <title>Gene family expansions and transcriptome signatures uncover fungal adaptations to wood decay.</title>
        <authorList>
            <person name="Hage H."/>
            <person name="Miyauchi S."/>
            <person name="Viragh M."/>
            <person name="Drula E."/>
            <person name="Min B."/>
            <person name="Chaduli D."/>
            <person name="Navarro D."/>
            <person name="Favel A."/>
            <person name="Norest M."/>
            <person name="Lesage-Meessen L."/>
            <person name="Balint B."/>
            <person name="Merenyi Z."/>
            <person name="de Eugenio L."/>
            <person name="Morin E."/>
            <person name="Martinez A.T."/>
            <person name="Baldrian P."/>
            <person name="Stursova M."/>
            <person name="Martinez M.J."/>
            <person name="Novotny C."/>
            <person name="Magnuson J.K."/>
            <person name="Spatafora J.W."/>
            <person name="Maurice S."/>
            <person name="Pangilinan J."/>
            <person name="Andreopoulos W."/>
            <person name="LaButti K."/>
            <person name="Hundley H."/>
            <person name="Na H."/>
            <person name="Kuo A."/>
            <person name="Barry K."/>
            <person name="Lipzen A."/>
            <person name="Henrissat B."/>
            <person name="Riley R."/>
            <person name="Ahrendt S."/>
            <person name="Nagy L.G."/>
            <person name="Grigoriev I.V."/>
            <person name="Martin F."/>
            <person name="Rosso M.N."/>
        </authorList>
    </citation>
    <scope>NUCLEOTIDE SEQUENCE</scope>
    <source>
        <strain evidence="1">CBS 384.51</strain>
    </source>
</reference>
<dbReference type="EMBL" id="MU274940">
    <property type="protein sequence ID" value="KAI0084610.1"/>
    <property type="molecule type" value="Genomic_DNA"/>
</dbReference>
<proteinExistence type="predicted"/>
<gene>
    <name evidence="1" type="ORF">BDY19DRAFT_970150</name>
</gene>
<organism evidence="1 2">
    <name type="scientific">Irpex rosettiformis</name>
    <dbReference type="NCBI Taxonomy" id="378272"/>
    <lineage>
        <taxon>Eukaryota</taxon>
        <taxon>Fungi</taxon>
        <taxon>Dikarya</taxon>
        <taxon>Basidiomycota</taxon>
        <taxon>Agaricomycotina</taxon>
        <taxon>Agaricomycetes</taxon>
        <taxon>Polyporales</taxon>
        <taxon>Irpicaceae</taxon>
        <taxon>Irpex</taxon>
    </lineage>
</organism>
<dbReference type="Proteomes" id="UP001055072">
    <property type="component" value="Unassembled WGS sequence"/>
</dbReference>
<evidence type="ECO:0000313" key="1">
    <source>
        <dbReference type="EMBL" id="KAI0084610.1"/>
    </source>
</evidence>